<dbReference type="EMBL" id="VSRR010056161">
    <property type="protein sequence ID" value="MPC81172.1"/>
    <property type="molecule type" value="Genomic_DNA"/>
</dbReference>
<organism evidence="1 2">
    <name type="scientific">Portunus trituberculatus</name>
    <name type="common">Swimming crab</name>
    <name type="synonym">Neptunus trituberculatus</name>
    <dbReference type="NCBI Taxonomy" id="210409"/>
    <lineage>
        <taxon>Eukaryota</taxon>
        <taxon>Metazoa</taxon>
        <taxon>Ecdysozoa</taxon>
        <taxon>Arthropoda</taxon>
        <taxon>Crustacea</taxon>
        <taxon>Multicrustacea</taxon>
        <taxon>Malacostraca</taxon>
        <taxon>Eumalacostraca</taxon>
        <taxon>Eucarida</taxon>
        <taxon>Decapoda</taxon>
        <taxon>Pleocyemata</taxon>
        <taxon>Brachyura</taxon>
        <taxon>Eubrachyura</taxon>
        <taxon>Portunoidea</taxon>
        <taxon>Portunidae</taxon>
        <taxon>Portuninae</taxon>
        <taxon>Portunus</taxon>
    </lineage>
</organism>
<gene>
    <name evidence="1" type="ORF">E2C01_075778</name>
</gene>
<accession>A0A5B7IBI6</accession>
<evidence type="ECO:0000313" key="2">
    <source>
        <dbReference type="Proteomes" id="UP000324222"/>
    </source>
</evidence>
<dbReference type="Proteomes" id="UP000324222">
    <property type="component" value="Unassembled WGS sequence"/>
</dbReference>
<keyword evidence="2" id="KW-1185">Reference proteome</keyword>
<name>A0A5B7IBI6_PORTR</name>
<proteinExistence type="predicted"/>
<comment type="caution">
    <text evidence="1">The sequence shown here is derived from an EMBL/GenBank/DDBJ whole genome shotgun (WGS) entry which is preliminary data.</text>
</comment>
<dbReference type="AlphaFoldDB" id="A0A5B7IBI6"/>
<sequence>MVQTGSHMSKAGRPPETCNLSRVYLQYKFVRRALESGAGASRHSHTALLALAPANHQGTNTACPLLPPLLLTPVPPLSPERTSYARQLHSSPQPHTILQDIRRHTDNIYCTAHESHHTKGQNTLNPC</sequence>
<protein>
    <submittedName>
        <fullName evidence="1">Uncharacterized protein</fullName>
    </submittedName>
</protein>
<evidence type="ECO:0000313" key="1">
    <source>
        <dbReference type="EMBL" id="MPC81172.1"/>
    </source>
</evidence>
<reference evidence="1 2" key="1">
    <citation type="submission" date="2019-05" db="EMBL/GenBank/DDBJ databases">
        <title>Another draft genome of Portunus trituberculatus and its Hox gene families provides insights of decapod evolution.</title>
        <authorList>
            <person name="Jeong J.-H."/>
            <person name="Song I."/>
            <person name="Kim S."/>
            <person name="Choi T."/>
            <person name="Kim D."/>
            <person name="Ryu S."/>
            <person name="Kim W."/>
        </authorList>
    </citation>
    <scope>NUCLEOTIDE SEQUENCE [LARGE SCALE GENOMIC DNA]</scope>
    <source>
        <tissue evidence="1">Muscle</tissue>
    </source>
</reference>